<evidence type="ECO:0000313" key="2">
    <source>
        <dbReference type="Proteomes" id="UP001153331"/>
    </source>
</evidence>
<keyword evidence="2" id="KW-1185">Reference proteome</keyword>
<dbReference type="Proteomes" id="UP001153331">
    <property type="component" value="Unassembled WGS sequence"/>
</dbReference>
<organism evidence="1 2">
    <name type="scientific">Boeremia exigua</name>
    <dbReference type="NCBI Taxonomy" id="749465"/>
    <lineage>
        <taxon>Eukaryota</taxon>
        <taxon>Fungi</taxon>
        <taxon>Dikarya</taxon>
        <taxon>Ascomycota</taxon>
        <taxon>Pezizomycotina</taxon>
        <taxon>Dothideomycetes</taxon>
        <taxon>Pleosporomycetidae</taxon>
        <taxon>Pleosporales</taxon>
        <taxon>Pleosporineae</taxon>
        <taxon>Didymellaceae</taxon>
        <taxon>Boeremia</taxon>
    </lineage>
</organism>
<gene>
    <name evidence="1" type="ORF">OPT61_g3469</name>
</gene>
<dbReference type="EMBL" id="JAPHNI010000178">
    <property type="protein sequence ID" value="KAJ8114715.1"/>
    <property type="molecule type" value="Genomic_DNA"/>
</dbReference>
<protein>
    <submittedName>
        <fullName evidence="1">Uncharacterized protein</fullName>
    </submittedName>
</protein>
<name>A0ACC2IHR6_9PLEO</name>
<reference evidence="1" key="1">
    <citation type="submission" date="2022-11" db="EMBL/GenBank/DDBJ databases">
        <title>Genome Sequence of Boeremia exigua.</title>
        <authorList>
            <person name="Buettner E."/>
        </authorList>
    </citation>
    <scope>NUCLEOTIDE SEQUENCE</scope>
    <source>
        <strain evidence="1">CU02</strain>
    </source>
</reference>
<proteinExistence type="predicted"/>
<comment type="caution">
    <text evidence="1">The sequence shown here is derived from an EMBL/GenBank/DDBJ whole genome shotgun (WGS) entry which is preliminary data.</text>
</comment>
<sequence>MAQDCIVQFNAPFDVHTLDQLTSHAAYWLRMTPILLELSEQVNEWLIQQNERRLIETLAFTVKDDSASLNGATVEDVRKLFTAWTESEEATAERQAAIDRDVLSSPRYTYCVHVDTEALEECLKYDALPEETQWKYINPNRDPALGQAAFVNIVEKVVPVYGNHQQDDEEDSEEEKDAISFKAHWPMVIPDIYNGLNQRHEAFQRWAQSLESSFLPTAFMNTARPAKRIRQACEQCRRKKSKCSGERPICSTCWRLDQQCFYNGEPLQPGYHPAGNLQNPLTVSGTPSQSPVQFVDNSSNLDDRMASLESTVTKILDTLQSNVVDNCSQSREAPALSSRITNSSLDEVPPLIAMVDGEVESDQVKIQRKREIEVLGEIYLKSCADQPLPLFPRQDFIKLLPERDDPVLFSIIANAIRHSGNTVSSTRRQEDRTFRDAAHSLVLQQIGSGRVGVPTLQALCLIVFYDYTSGNATASSLMTLTSMLAQSVDFRTRTPNLSSSFQEESKCCYWSIVLLGNLLGLASPSSMKPDSSSVPYPLSCTMPTRAVLRSSFRGLYEQTGPENGIMVFVVEMSKEWTNVMAYVRACLSSVSDVAPWLTTSRYAAAMAGVMSIETRLQPLHRYKHITFRDLTHDDLEGAREYWAPWFLSRFLYHTMVCLLNHPLIITLQLQANGNDSELFRQQSSFYVARHVRWILHFIAFIEAKDFCITDPILGYCASVVATIESQLSYSVDEATAEKKQRNIESCRRLICRLAPACAAMAELDQRLGTLSHVISNTYASNISRSASVSVDLSRVKQILDIFPGHNDIVDIWTHDLQTESQTTVLSGSGSSRWVRLSRRPSVDQPDDNGSPTREEGIAQITTQSHMAAALDDTSEIAMQPDPVLRSPIAQAYADFPADLYFNGISQNIPSWWVAFDAYDPDCPSF</sequence>
<evidence type="ECO:0000313" key="1">
    <source>
        <dbReference type="EMBL" id="KAJ8114715.1"/>
    </source>
</evidence>
<accession>A0ACC2IHR6</accession>